<dbReference type="AlphaFoldDB" id="A0A0C9XPN0"/>
<name>A0A0C9XPN0_9AGAR</name>
<protein>
    <submittedName>
        <fullName evidence="2">Uncharacterized protein</fullName>
    </submittedName>
</protein>
<evidence type="ECO:0000256" key="1">
    <source>
        <dbReference type="SAM" id="MobiDB-lite"/>
    </source>
</evidence>
<organism evidence="2 3">
    <name type="scientific">Laccaria amethystina LaAM-08-1</name>
    <dbReference type="NCBI Taxonomy" id="1095629"/>
    <lineage>
        <taxon>Eukaryota</taxon>
        <taxon>Fungi</taxon>
        <taxon>Dikarya</taxon>
        <taxon>Basidiomycota</taxon>
        <taxon>Agaricomycotina</taxon>
        <taxon>Agaricomycetes</taxon>
        <taxon>Agaricomycetidae</taxon>
        <taxon>Agaricales</taxon>
        <taxon>Agaricineae</taxon>
        <taxon>Hydnangiaceae</taxon>
        <taxon>Laccaria</taxon>
    </lineage>
</organism>
<dbReference type="HOGENOM" id="CLU_025747_0_0_1"/>
<feature type="compositionally biased region" description="Acidic residues" evidence="1">
    <location>
        <begin position="274"/>
        <end position="283"/>
    </location>
</feature>
<feature type="compositionally biased region" description="Polar residues" evidence="1">
    <location>
        <begin position="288"/>
        <end position="297"/>
    </location>
</feature>
<feature type="compositionally biased region" description="Basic and acidic residues" evidence="1">
    <location>
        <begin position="112"/>
        <end position="131"/>
    </location>
</feature>
<gene>
    <name evidence="2" type="ORF">K443DRAFT_129374</name>
</gene>
<accession>A0A0C9XPN0</accession>
<feature type="region of interest" description="Disordered" evidence="1">
    <location>
        <begin position="273"/>
        <end position="313"/>
    </location>
</feature>
<proteinExistence type="predicted"/>
<feature type="region of interest" description="Disordered" evidence="1">
    <location>
        <begin position="109"/>
        <end position="144"/>
    </location>
</feature>
<evidence type="ECO:0000313" key="3">
    <source>
        <dbReference type="Proteomes" id="UP000054477"/>
    </source>
</evidence>
<sequence length="633" mass="72315">MLLQLHPPHPHPVIQLPFGFKDLDHGLPNPHSWTAQLSNLMHDELDLPKTLHSLDKGVGITSLLEQVTFDLPSLTVSCRFVDGTIEEWPIITPGHVKSLQDIMSDVEQATAEDDRQRERMMEKEKERDVARQRSPPSSVKVGRTHKKQRSLLMSIVSAVGSIINPPSFSRVPSPPPFSTPFSKCSSRLGRVFRHRARSLLVDTYRRYVLMELARRFPRGGYYTWILHSMLRRTVEGMNHLIQEASSRTPDLIRPRDSDAECFFATTMVVPSSFSDDEEDETDTDGSSLHTPASSQFDNGHPVESAAERRHSKQLDMMRHRLCPEDYAEYTRYSDQRKRLHVLLIQANAQVRAIEEEQTHREAVLEIRSRRRAWTNKALAGASSNQFGLGMPFKSSRLAQASWSSDDYEYELPTVNWERHNVRIEQESEEQDELHGFSPRRKKVSSSSRLFPVSEEVEGEDEFQLDEALDERDVLQELDLEMGFGVSLGFRRIDDDYDPEAGIPVSFEIERPVLRPRIRTSSMYRQRLAVRDTAEISVVPLPRPHLLTSSSILCQPMAPIKDDLSGKPHLLAELDVTVNEFELSGYGQFGGYPPEQEFTLAMDLPPKKWKQNRDTILGNRRGLDPFDSAAIECR</sequence>
<evidence type="ECO:0000313" key="2">
    <source>
        <dbReference type="EMBL" id="KIK07081.1"/>
    </source>
</evidence>
<dbReference type="OrthoDB" id="3224257at2759"/>
<reference evidence="2 3" key="1">
    <citation type="submission" date="2014-04" db="EMBL/GenBank/DDBJ databases">
        <authorList>
            <consortium name="DOE Joint Genome Institute"/>
            <person name="Kuo A."/>
            <person name="Kohler A."/>
            <person name="Nagy L.G."/>
            <person name="Floudas D."/>
            <person name="Copeland A."/>
            <person name="Barry K.W."/>
            <person name="Cichocki N."/>
            <person name="Veneault-Fourrey C."/>
            <person name="LaButti K."/>
            <person name="Lindquist E.A."/>
            <person name="Lipzen A."/>
            <person name="Lundell T."/>
            <person name="Morin E."/>
            <person name="Murat C."/>
            <person name="Sun H."/>
            <person name="Tunlid A."/>
            <person name="Henrissat B."/>
            <person name="Grigoriev I.V."/>
            <person name="Hibbett D.S."/>
            <person name="Martin F."/>
            <person name="Nordberg H.P."/>
            <person name="Cantor M.N."/>
            <person name="Hua S.X."/>
        </authorList>
    </citation>
    <scope>NUCLEOTIDE SEQUENCE [LARGE SCALE GENOMIC DNA]</scope>
    <source>
        <strain evidence="2 3">LaAM-08-1</strain>
    </source>
</reference>
<keyword evidence="3" id="KW-1185">Reference proteome</keyword>
<reference evidence="3" key="2">
    <citation type="submission" date="2015-01" db="EMBL/GenBank/DDBJ databases">
        <title>Evolutionary Origins and Diversification of the Mycorrhizal Mutualists.</title>
        <authorList>
            <consortium name="DOE Joint Genome Institute"/>
            <consortium name="Mycorrhizal Genomics Consortium"/>
            <person name="Kohler A."/>
            <person name="Kuo A."/>
            <person name="Nagy L.G."/>
            <person name="Floudas D."/>
            <person name="Copeland A."/>
            <person name="Barry K.W."/>
            <person name="Cichocki N."/>
            <person name="Veneault-Fourrey C."/>
            <person name="LaButti K."/>
            <person name="Lindquist E.A."/>
            <person name="Lipzen A."/>
            <person name="Lundell T."/>
            <person name="Morin E."/>
            <person name="Murat C."/>
            <person name="Riley R."/>
            <person name="Ohm R."/>
            <person name="Sun H."/>
            <person name="Tunlid A."/>
            <person name="Henrissat B."/>
            <person name="Grigoriev I.V."/>
            <person name="Hibbett D.S."/>
            <person name="Martin F."/>
        </authorList>
    </citation>
    <scope>NUCLEOTIDE SEQUENCE [LARGE SCALE GENOMIC DNA]</scope>
    <source>
        <strain evidence="3">LaAM-08-1</strain>
    </source>
</reference>
<dbReference type="EMBL" id="KN838549">
    <property type="protein sequence ID" value="KIK07081.1"/>
    <property type="molecule type" value="Genomic_DNA"/>
</dbReference>
<dbReference type="Proteomes" id="UP000054477">
    <property type="component" value="Unassembled WGS sequence"/>
</dbReference>